<keyword evidence="2 6" id="KW-0479">Metal-binding</keyword>
<dbReference type="InterPro" id="IPR023214">
    <property type="entry name" value="HAD_sf"/>
</dbReference>
<evidence type="ECO:0000256" key="3">
    <source>
        <dbReference type="ARBA" id="ARBA00022801"/>
    </source>
</evidence>
<dbReference type="NCBIfam" id="TIGR01691">
    <property type="entry name" value="enolase-ppase"/>
    <property type="match status" value="1"/>
</dbReference>
<dbReference type="GO" id="GO:0005634">
    <property type="term" value="C:nucleus"/>
    <property type="evidence" value="ECO:0007669"/>
    <property type="project" value="UniProtKB-SubCell"/>
</dbReference>
<sequence>MADISCSLCYSVLIGIQNLSYSKLRQYFSQWKSKMNYSALVLDIEGTVCPISFVKDTLFPYFVEKVPIIVQNIEQQSNIVKDIISQFNVEDKDALAKHILGLVAADIKDPTLKQLQGFIWAEGYNSGEIKAPVYPDAIDLIRRHNNVYIYSSGSVKAQKLLFGHVADSNGKSIDINSEIKGYFDINTSGAKVESSSYVNILKDINMETTPEKILFLSDNPKELDAAKEAGLITGLAIREGNAPVPNINDYTGYKNYSTL</sequence>
<dbReference type="SFLD" id="SFLDS00003">
    <property type="entry name" value="Haloacid_Dehalogenase"/>
    <property type="match status" value="1"/>
</dbReference>
<evidence type="ECO:0000256" key="6">
    <source>
        <dbReference type="HAMAP-Rule" id="MF_03117"/>
    </source>
</evidence>
<organism evidence="7 8">
    <name type="scientific">Maudiozyma barnettii</name>
    <dbReference type="NCBI Taxonomy" id="61262"/>
    <lineage>
        <taxon>Eukaryota</taxon>
        <taxon>Fungi</taxon>
        <taxon>Dikarya</taxon>
        <taxon>Ascomycota</taxon>
        <taxon>Saccharomycotina</taxon>
        <taxon>Saccharomycetes</taxon>
        <taxon>Saccharomycetales</taxon>
        <taxon>Saccharomycetaceae</taxon>
        <taxon>Maudiozyma</taxon>
    </lineage>
</organism>
<protein>
    <recommendedName>
        <fullName evidence="6">Enolase-phosphatase E1</fullName>
        <ecNumber evidence="6">3.1.3.77</ecNumber>
    </recommendedName>
    <alternativeName>
        <fullName evidence="6">2,3-diketo-5-methylthio-1-phosphopentane phosphatase</fullName>
    </alternativeName>
</protein>
<comment type="pathway">
    <text evidence="6">Amino-acid biosynthesis; L-methionine biosynthesis via salvage pathway; L-methionine from S-methyl-5-thio-alpha-D-ribose 1-phosphate: step 3/6.</text>
</comment>
<comment type="subunit">
    <text evidence="6">Monomer.</text>
</comment>
<dbReference type="PANTHER" id="PTHR20371">
    <property type="entry name" value="ENOLASE-PHOSPHATASE E1"/>
    <property type="match status" value="1"/>
</dbReference>
<dbReference type="Gene3D" id="3.40.50.1000">
    <property type="entry name" value="HAD superfamily/HAD-like"/>
    <property type="match status" value="1"/>
</dbReference>
<name>A0A8H2VBC0_9SACH</name>
<dbReference type="Pfam" id="PF00702">
    <property type="entry name" value="Hydrolase"/>
    <property type="match status" value="1"/>
</dbReference>
<dbReference type="AlphaFoldDB" id="A0A8H2VBC0"/>
<accession>A0A8H2VBC0</accession>
<comment type="caution">
    <text evidence="7">The sequence shown here is derived from an EMBL/GenBank/DDBJ whole genome shotgun (WGS) entry which is preliminary data.</text>
</comment>
<keyword evidence="8" id="KW-1185">Reference proteome</keyword>
<feature type="binding site" evidence="6">
    <location>
        <position position="45"/>
    </location>
    <ligand>
        <name>Mg(2+)</name>
        <dbReference type="ChEBI" id="CHEBI:18420"/>
    </ligand>
</feature>
<keyword evidence="1 6" id="KW-0028">Amino-acid biosynthesis</keyword>
<dbReference type="Proteomes" id="UP000644660">
    <property type="component" value="Unassembled WGS sequence"/>
</dbReference>
<dbReference type="EMBL" id="CAEFZW010000001">
    <property type="protein sequence ID" value="CAB4252104.1"/>
    <property type="molecule type" value="Genomic_DNA"/>
</dbReference>
<gene>
    <name evidence="6" type="primary">UTR4</name>
    <name evidence="7" type="ORF">KABA2_01S06094</name>
</gene>
<comment type="pathway">
    <text evidence="6">Amino-acid biosynthesis; L-methionine biosynthesis via salvage pathway; L-methionine from S-methyl-5-thio-alpha-D-ribose 1-phosphate: step 4/6.</text>
</comment>
<keyword evidence="3 6" id="KW-0378">Hydrolase</keyword>
<dbReference type="CDD" id="cd01629">
    <property type="entry name" value="HAD_EP"/>
    <property type="match status" value="1"/>
</dbReference>
<feature type="binding site" evidence="6">
    <location>
        <position position="218"/>
    </location>
    <ligand>
        <name>Mg(2+)</name>
        <dbReference type="ChEBI" id="CHEBI:18420"/>
    </ligand>
</feature>
<dbReference type="InterPro" id="IPR023943">
    <property type="entry name" value="Enolase-ppase_E1"/>
</dbReference>
<reference evidence="7 8" key="1">
    <citation type="submission" date="2020-05" db="EMBL/GenBank/DDBJ databases">
        <authorList>
            <person name="Casaregola S."/>
            <person name="Devillers H."/>
            <person name="Grondin C."/>
        </authorList>
    </citation>
    <scope>NUCLEOTIDE SEQUENCE [LARGE SCALE GENOMIC DNA]</scope>
    <source>
        <strain evidence="7 8">CLIB 1767</strain>
    </source>
</reference>
<dbReference type="EC" id="3.1.3.77" evidence="6"/>
<dbReference type="GO" id="GO:0019509">
    <property type="term" value="P:L-methionine salvage from methylthioadenosine"/>
    <property type="evidence" value="ECO:0007669"/>
    <property type="project" value="UniProtKB-UniRule"/>
</dbReference>
<dbReference type="GO" id="GO:0000287">
    <property type="term" value="F:magnesium ion binding"/>
    <property type="evidence" value="ECO:0007669"/>
    <property type="project" value="UniProtKB-UniRule"/>
</dbReference>
<feature type="binding site" evidence="6">
    <location>
        <begin position="151"/>
        <end position="152"/>
    </location>
    <ligand>
        <name>substrate</name>
    </ligand>
</feature>
<dbReference type="SUPFAM" id="SSF56784">
    <property type="entry name" value="HAD-like"/>
    <property type="match status" value="1"/>
</dbReference>
<evidence type="ECO:0000256" key="5">
    <source>
        <dbReference type="ARBA" id="ARBA00023167"/>
    </source>
</evidence>
<dbReference type="UniPathway" id="UPA00904">
    <property type="reaction ID" value="UER00876"/>
</dbReference>
<dbReference type="InterPro" id="IPR027511">
    <property type="entry name" value="ENOPH1_eukaryotes"/>
</dbReference>
<dbReference type="InterPro" id="IPR036412">
    <property type="entry name" value="HAD-like_sf"/>
</dbReference>
<keyword evidence="6" id="KW-0963">Cytoplasm</keyword>
<evidence type="ECO:0000256" key="2">
    <source>
        <dbReference type="ARBA" id="ARBA00022723"/>
    </source>
</evidence>
<keyword evidence="4 6" id="KW-0460">Magnesium</keyword>
<comment type="similarity">
    <text evidence="6">Belongs to the HAD-like hydrolase superfamily. MasA/MtnC family.</text>
</comment>
<evidence type="ECO:0000313" key="8">
    <source>
        <dbReference type="Proteomes" id="UP000644660"/>
    </source>
</evidence>
<dbReference type="GO" id="GO:0005737">
    <property type="term" value="C:cytoplasm"/>
    <property type="evidence" value="ECO:0007669"/>
    <property type="project" value="UniProtKB-SubCell"/>
</dbReference>
<comment type="subcellular location">
    <subcellularLocation>
        <location evidence="6">Cytoplasm</location>
    </subcellularLocation>
    <subcellularLocation>
        <location evidence="6">Nucleus</location>
    </subcellularLocation>
</comment>
<dbReference type="Gene3D" id="1.10.720.60">
    <property type="match status" value="1"/>
</dbReference>
<proteinExistence type="inferred from homology"/>
<dbReference type="SFLD" id="SFLDG01129">
    <property type="entry name" value="C1.5:_HAD__Beta-PGM__Phosphata"/>
    <property type="match status" value="1"/>
</dbReference>
<comment type="catalytic activity">
    <reaction evidence="6">
        <text>5-methylsulfanyl-2,3-dioxopentyl phosphate + H2O = 1,2-dihydroxy-5-(methylsulfanyl)pent-1-en-3-one + phosphate</text>
        <dbReference type="Rhea" id="RHEA:21700"/>
        <dbReference type="ChEBI" id="CHEBI:15377"/>
        <dbReference type="ChEBI" id="CHEBI:43474"/>
        <dbReference type="ChEBI" id="CHEBI:49252"/>
        <dbReference type="ChEBI" id="CHEBI:58828"/>
        <dbReference type="EC" id="3.1.3.77"/>
    </reaction>
</comment>
<feature type="binding site" evidence="6">
    <location>
        <position position="191"/>
    </location>
    <ligand>
        <name>substrate</name>
    </ligand>
</feature>
<evidence type="ECO:0000256" key="1">
    <source>
        <dbReference type="ARBA" id="ARBA00022605"/>
    </source>
</evidence>
<evidence type="ECO:0000313" key="7">
    <source>
        <dbReference type="EMBL" id="CAB4252104.1"/>
    </source>
</evidence>
<evidence type="ECO:0000256" key="4">
    <source>
        <dbReference type="ARBA" id="ARBA00022842"/>
    </source>
</evidence>
<comment type="cofactor">
    <cofactor evidence="6">
        <name>Mg(2+)</name>
        <dbReference type="ChEBI" id="CHEBI:18420"/>
    </cofactor>
    <text evidence="6">Binds 1 Mg(2+) ion per subunit.</text>
</comment>
<comment type="function">
    <text evidence="6">Bifunctional enzyme that catalyzes the enolization of 2,3-diketo-5-methylthiopentyl-1-phosphate (DK-MTP-1-P) into the intermediate 2-hydroxy-3-keto-5-methylthiopentenyl-1-phosphate (HK-MTPenyl-1-P), which is then dephosphorylated to form the acireductone 1,2-dihydroxy-3-keto-5-methylthiopentene (DHK-MTPene).</text>
</comment>
<dbReference type="SFLD" id="SFLDG01133">
    <property type="entry name" value="C1.5.4:_Enolase-phosphatase_Li"/>
    <property type="match status" value="1"/>
</dbReference>
<dbReference type="PANTHER" id="PTHR20371:SF1">
    <property type="entry name" value="ENOLASE-PHOSPHATASE E1"/>
    <property type="match status" value="1"/>
</dbReference>
<dbReference type="OrthoDB" id="272500at2759"/>
<dbReference type="HAMAP" id="MF_03117">
    <property type="entry name" value="Salvage_MtnC_euk"/>
    <property type="match status" value="1"/>
</dbReference>
<dbReference type="GO" id="GO:0043874">
    <property type="term" value="F:acireductone synthase activity"/>
    <property type="evidence" value="ECO:0007669"/>
    <property type="project" value="UniProtKB-EC"/>
</dbReference>
<keyword evidence="6" id="KW-0539">Nucleus</keyword>
<keyword evidence="5 6" id="KW-0486">Methionine biosynthesis</keyword>
<feature type="binding site" evidence="6">
    <location>
        <position position="43"/>
    </location>
    <ligand>
        <name>Mg(2+)</name>
        <dbReference type="ChEBI" id="CHEBI:18420"/>
    </ligand>
</feature>